<evidence type="ECO:0000259" key="12">
    <source>
        <dbReference type="PROSITE" id="PS51178"/>
    </source>
</evidence>
<dbReference type="Gene3D" id="3.30.200.20">
    <property type="entry name" value="Phosphorylase Kinase, domain 1"/>
    <property type="match status" value="1"/>
</dbReference>
<keyword evidence="4" id="KW-0547">Nucleotide-binding</keyword>
<evidence type="ECO:0000256" key="7">
    <source>
        <dbReference type="ARBA" id="ARBA00047899"/>
    </source>
</evidence>
<keyword evidence="6" id="KW-0067">ATP-binding</keyword>
<keyword evidence="14" id="KW-1185">Reference proteome</keyword>
<dbReference type="Pfam" id="PF03793">
    <property type="entry name" value="PASTA"/>
    <property type="match status" value="3"/>
</dbReference>
<proteinExistence type="predicted"/>
<dbReference type="SMART" id="SM00740">
    <property type="entry name" value="PASTA"/>
    <property type="match status" value="3"/>
</dbReference>
<dbReference type="InterPro" id="IPR000719">
    <property type="entry name" value="Prot_kinase_dom"/>
</dbReference>
<feature type="domain" description="PASTA" evidence="12">
    <location>
        <begin position="499"/>
        <end position="565"/>
    </location>
</feature>
<protein>
    <recommendedName>
        <fullName evidence="1">non-specific serine/threonine protein kinase</fullName>
        <ecNumber evidence="1">2.7.11.1</ecNumber>
    </recommendedName>
</protein>
<keyword evidence="10" id="KW-0472">Membrane</keyword>
<dbReference type="Gene3D" id="3.30.10.20">
    <property type="match status" value="3"/>
</dbReference>
<reference evidence="13 14" key="1">
    <citation type="submission" date="2018-10" db="EMBL/GenBank/DDBJ databases">
        <title>Draft Genome Sequence of Anaerotignum sp. KCTC 15736.</title>
        <authorList>
            <person name="Choi S.H."/>
            <person name="Kim J.S."/>
            <person name="Kang S.W."/>
            <person name="Lee J.S."/>
            <person name="Park S.H."/>
        </authorList>
    </citation>
    <scope>NUCLEOTIDE SEQUENCE [LARGE SCALE GENOMIC DNA]</scope>
    <source>
        <strain evidence="13 14">KCTC 15736</strain>
    </source>
</reference>
<accession>A0A401LAH2</accession>
<name>A0A401LAH2_9FIRM</name>
<evidence type="ECO:0000313" key="14">
    <source>
        <dbReference type="Proteomes" id="UP000287361"/>
    </source>
</evidence>
<evidence type="ECO:0000256" key="3">
    <source>
        <dbReference type="ARBA" id="ARBA00022679"/>
    </source>
</evidence>
<dbReference type="CDD" id="cd14014">
    <property type="entry name" value="STKc_PknB_like"/>
    <property type="match status" value="1"/>
</dbReference>
<dbReference type="GO" id="GO:0004674">
    <property type="term" value="F:protein serine/threonine kinase activity"/>
    <property type="evidence" value="ECO:0007669"/>
    <property type="project" value="UniProtKB-KW"/>
</dbReference>
<dbReference type="PANTHER" id="PTHR43289">
    <property type="entry name" value="MITOGEN-ACTIVATED PROTEIN KINASE KINASE KINASE 20-RELATED"/>
    <property type="match status" value="1"/>
</dbReference>
<dbReference type="Proteomes" id="UP000287361">
    <property type="component" value="Unassembled WGS sequence"/>
</dbReference>
<keyword evidence="10" id="KW-1133">Transmembrane helix</keyword>
<feature type="region of interest" description="Disordered" evidence="9">
    <location>
        <begin position="423"/>
        <end position="455"/>
    </location>
</feature>
<dbReference type="GO" id="GO:0005524">
    <property type="term" value="F:ATP binding"/>
    <property type="evidence" value="ECO:0007669"/>
    <property type="project" value="UniProtKB-KW"/>
</dbReference>
<keyword evidence="5" id="KW-0418">Kinase</keyword>
<evidence type="ECO:0000256" key="4">
    <source>
        <dbReference type="ARBA" id="ARBA00022741"/>
    </source>
</evidence>
<dbReference type="Pfam" id="PF00069">
    <property type="entry name" value="Pkinase"/>
    <property type="match status" value="1"/>
</dbReference>
<feature type="domain" description="PASTA" evidence="12">
    <location>
        <begin position="568"/>
        <end position="633"/>
    </location>
</feature>
<evidence type="ECO:0000259" key="11">
    <source>
        <dbReference type="PROSITE" id="PS50011"/>
    </source>
</evidence>
<dbReference type="EMBL" id="BHVZ01000001">
    <property type="protein sequence ID" value="GCB28581.1"/>
    <property type="molecule type" value="Genomic_DNA"/>
</dbReference>
<evidence type="ECO:0000256" key="5">
    <source>
        <dbReference type="ARBA" id="ARBA00022777"/>
    </source>
</evidence>
<comment type="catalytic activity">
    <reaction evidence="8">
        <text>L-seryl-[protein] + ATP = O-phospho-L-seryl-[protein] + ADP + H(+)</text>
        <dbReference type="Rhea" id="RHEA:17989"/>
        <dbReference type="Rhea" id="RHEA-COMP:9863"/>
        <dbReference type="Rhea" id="RHEA-COMP:11604"/>
        <dbReference type="ChEBI" id="CHEBI:15378"/>
        <dbReference type="ChEBI" id="CHEBI:29999"/>
        <dbReference type="ChEBI" id="CHEBI:30616"/>
        <dbReference type="ChEBI" id="CHEBI:83421"/>
        <dbReference type="ChEBI" id="CHEBI:456216"/>
        <dbReference type="EC" id="2.7.11.1"/>
    </reaction>
</comment>
<comment type="catalytic activity">
    <reaction evidence="7">
        <text>L-threonyl-[protein] + ATP = O-phospho-L-threonyl-[protein] + ADP + H(+)</text>
        <dbReference type="Rhea" id="RHEA:46608"/>
        <dbReference type="Rhea" id="RHEA-COMP:11060"/>
        <dbReference type="Rhea" id="RHEA-COMP:11605"/>
        <dbReference type="ChEBI" id="CHEBI:15378"/>
        <dbReference type="ChEBI" id="CHEBI:30013"/>
        <dbReference type="ChEBI" id="CHEBI:30616"/>
        <dbReference type="ChEBI" id="CHEBI:61977"/>
        <dbReference type="ChEBI" id="CHEBI:456216"/>
        <dbReference type="EC" id="2.7.11.1"/>
    </reaction>
</comment>
<feature type="transmembrane region" description="Helical" evidence="10">
    <location>
        <begin position="465"/>
        <end position="485"/>
    </location>
</feature>
<keyword evidence="10" id="KW-0812">Transmembrane</keyword>
<sequence length="796" mass="86251">MLLNPGTVLSGRYEILEKIGSGGMAVVYRGRDRKLDRYVTVKVLREEFVGDEEFIERFRSEACSVARLSHPNIVRAYDVGEDGDINYIVNEYIHGDTLKKAIKEKAPFDSRSTINVAIQIASALSQAHKAHIVHRDIKPQNILVGTDGVVKVTDFGIARAATASTMTTTANAAGSVHYFSPEQARGGYVDEKSDIYSLGITMFEMITGVLPFQGNNSVSIALMHINDELPDIRQYNPNCTRSLEGIIRKATMKKADERYASIDLLLADLIRARAELNGSAKEEKPAEKKAAAVGAAAAGAAGVRMSRRAEAAARLREAQEKTEMEKAAQAAVETPQETKPADPKELEYIRSHAERPHAEHSYAEHAHAEGHHASHRHAAENAAEPLDDFAQENPVEEEAHTPLAGLEKYGKKLKMKHISKEDDYENEYVKSEPVKASRRPGKIRRNPRTEGDFDNEHDRKAERKVVIAAVITALVLIGVISVVGIKFMGGGFGGFISSDKNIETPLFLGMDYDEAVKEAEKMGITLVQEGEDYSSFYDTGCIIYQSVNEGTMIGEGTKIGVKVSLGLTEEEMPNVVGKSENAAIEAITRLVGDVAEIRYVHDADAKPSEVIKQEPEAGASITAKSRIILTISKGDEDTNVTVPNVVNDTLEDAKASLTAVGLTVGNVSYAASDKVAEGKVITQTVAANKSVPSGSVVNLVVSSGADTQENENNKPSSNTQTQGTKYFTINAPSGSEGSVYVRVVKEDADGVYPVVDTYRDASEFPYSVSVTGKGSGTVTCYIDNVQQWSQSVNFSG</sequence>
<dbReference type="PROSITE" id="PS50011">
    <property type="entry name" value="PROTEIN_KINASE_DOM"/>
    <property type="match status" value="1"/>
</dbReference>
<dbReference type="PROSITE" id="PS00108">
    <property type="entry name" value="PROTEIN_KINASE_ST"/>
    <property type="match status" value="1"/>
</dbReference>
<dbReference type="AlphaFoldDB" id="A0A401LAH2"/>
<dbReference type="FunFam" id="3.30.200.20:FF:000035">
    <property type="entry name" value="Serine/threonine protein kinase Stk1"/>
    <property type="match status" value="1"/>
</dbReference>
<dbReference type="OrthoDB" id="9788659at2"/>
<feature type="region of interest" description="Disordered" evidence="9">
    <location>
        <begin position="311"/>
        <end position="343"/>
    </location>
</feature>
<comment type="caution">
    <text evidence="13">The sequence shown here is derived from an EMBL/GenBank/DDBJ whole genome shotgun (WGS) entry which is preliminary data.</text>
</comment>
<organism evidence="13 14">
    <name type="scientific">Anaerotignum faecicola</name>
    <dbReference type="NCBI Taxonomy" id="2358141"/>
    <lineage>
        <taxon>Bacteria</taxon>
        <taxon>Bacillati</taxon>
        <taxon>Bacillota</taxon>
        <taxon>Clostridia</taxon>
        <taxon>Lachnospirales</taxon>
        <taxon>Anaerotignaceae</taxon>
        <taxon>Anaerotignum</taxon>
    </lineage>
</organism>
<dbReference type="InterPro" id="IPR011009">
    <property type="entry name" value="Kinase-like_dom_sf"/>
</dbReference>
<keyword evidence="3" id="KW-0808">Transferase</keyword>
<dbReference type="SMART" id="SM00220">
    <property type="entry name" value="S_TKc"/>
    <property type="match status" value="1"/>
</dbReference>
<dbReference type="InterPro" id="IPR008271">
    <property type="entry name" value="Ser/Thr_kinase_AS"/>
</dbReference>
<feature type="domain" description="PASTA" evidence="12">
    <location>
        <begin position="636"/>
        <end position="703"/>
    </location>
</feature>
<feature type="compositionally biased region" description="Basic residues" evidence="9">
    <location>
        <begin position="436"/>
        <end position="446"/>
    </location>
</feature>
<dbReference type="CDD" id="cd06577">
    <property type="entry name" value="PASTA_pknB"/>
    <property type="match status" value="3"/>
</dbReference>
<evidence type="ECO:0000256" key="9">
    <source>
        <dbReference type="SAM" id="MobiDB-lite"/>
    </source>
</evidence>
<keyword evidence="2" id="KW-0723">Serine/threonine-protein kinase</keyword>
<dbReference type="PANTHER" id="PTHR43289:SF34">
    <property type="entry name" value="SERINE_THREONINE-PROTEIN KINASE YBDM-RELATED"/>
    <property type="match status" value="1"/>
</dbReference>
<evidence type="ECO:0000256" key="1">
    <source>
        <dbReference type="ARBA" id="ARBA00012513"/>
    </source>
</evidence>
<evidence type="ECO:0000256" key="6">
    <source>
        <dbReference type="ARBA" id="ARBA00022840"/>
    </source>
</evidence>
<dbReference type="SUPFAM" id="SSF56112">
    <property type="entry name" value="Protein kinase-like (PK-like)"/>
    <property type="match status" value="1"/>
</dbReference>
<gene>
    <name evidence="13" type="ORF">KGMB03357_02420</name>
</gene>
<evidence type="ECO:0000256" key="10">
    <source>
        <dbReference type="SAM" id="Phobius"/>
    </source>
</evidence>
<feature type="domain" description="Protein kinase" evidence="11">
    <location>
        <begin position="13"/>
        <end position="270"/>
    </location>
</feature>
<feature type="compositionally biased region" description="Basic and acidic residues" evidence="9">
    <location>
        <begin position="311"/>
        <end position="326"/>
    </location>
</feature>
<evidence type="ECO:0000313" key="13">
    <source>
        <dbReference type="EMBL" id="GCB28581.1"/>
    </source>
</evidence>
<dbReference type="Gene3D" id="1.10.510.10">
    <property type="entry name" value="Transferase(Phosphotransferase) domain 1"/>
    <property type="match status" value="1"/>
</dbReference>
<feature type="region of interest" description="Disordered" evidence="9">
    <location>
        <begin position="704"/>
        <end position="724"/>
    </location>
</feature>
<feature type="region of interest" description="Disordered" evidence="9">
    <location>
        <begin position="355"/>
        <end position="378"/>
    </location>
</feature>
<evidence type="ECO:0000256" key="8">
    <source>
        <dbReference type="ARBA" id="ARBA00048679"/>
    </source>
</evidence>
<dbReference type="PROSITE" id="PS51178">
    <property type="entry name" value="PASTA"/>
    <property type="match status" value="3"/>
</dbReference>
<evidence type="ECO:0000256" key="2">
    <source>
        <dbReference type="ARBA" id="ARBA00022527"/>
    </source>
</evidence>
<dbReference type="FunFam" id="1.10.510.10:FF:000021">
    <property type="entry name" value="Serine/threonine protein kinase"/>
    <property type="match status" value="1"/>
</dbReference>
<feature type="compositionally biased region" description="Basic and acidic residues" evidence="9">
    <location>
        <begin position="355"/>
        <end position="372"/>
    </location>
</feature>
<feature type="compositionally biased region" description="Polar residues" evidence="9">
    <location>
        <begin position="713"/>
        <end position="724"/>
    </location>
</feature>
<dbReference type="InterPro" id="IPR005543">
    <property type="entry name" value="PASTA_dom"/>
</dbReference>
<dbReference type="EC" id="2.7.11.1" evidence="1"/>